<evidence type="ECO:0000313" key="2">
    <source>
        <dbReference type="Proteomes" id="UP000625711"/>
    </source>
</evidence>
<dbReference type="EMBL" id="JAACXV010000401">
    <property type="protein sequence ID" value="KAF7278391.1"/>
    <property type="molecule type" value="Genomic_DNA"/>
</dbReference>
<keyword evidence="2" id="KW-1185">Reference proteome</keyword>
<dbReference type="OrthoDB" id="8060624at2759"/>
<reference evidence="1" key="1">
    <citation type="submission" date="2020-08" db="EMBL/GenBank/DDBJ databases">
        <title>Genome sequencing and assembly of the red palm weevil Rhynchophorus ferrugineus.</title>
        <authorList>
            <person name="Dias G.B."/>
            <person name="Bergman C.M."/>
            <person name="Manee M."/>
        </authorList>
    </citation>
    <scope>NUCLEOTIDE SEQUENCE</scope>
    <source>
        <strain evidence="1">AA-2017</strain>
        <tissue evidence="1">Whole larva</tissue>
    </source>
</reference>
<organism evidence="1 2">
    <name type="scientific">Rhynchophorus ferrugineus</name>
    <name type="common">Red palm weevil</name>
    <name type="synonym">Curculio ferrugineus</name>
    <dbReference type="NCBI Taxonomy" id="354439"/>
    <lineage>
        <taxon>Eukaryota</taxon>
        <taxon>Metazoa</taxon>
        <taxon>Ecdysozoa</taxon>
        <taxon>Arthropoda</taxon>
        <taxon>Hexapoda</taxon>
        <taxon>Insecta</taxon>
        <taxon>Pterygota</taxon>
        <taxon>Neoptera</taxon>
        <taxon>Endopterygota</taxon>
        <taxon>Coleoptera</taxon>
        <taxon>Polyphaga</taxon>
        <taxon>Cucujiformia</taxon>
        <taxon>Curculionidae</taxon>
        <taxon>Dryophthorinae</taxon>
        <taxon>Rhynchophorus</taxon>
    </lineage>
</organism>
<gene>
    <name evidence="1" type="ORF">GWI33_008429</name>
</gene>
<name>A0A834IG52_RHYFE</name>
<dbReference type="AlphaFoldDB" id="A0A834IG52"/>
<protein>
    <submittedName>
        <fullName evidence="1">Uncharacterized protein</fullName>
    </submittedName>
</protein>
<proteinExistence type="predicted"/>
<dbReference type="Proteomes" id="UP000625711">
    <property type="component" value="Unassembled WGS sequence"/>
</dbReference>
<sequence>MTQLLKTYHLSGKKNKGRLSIFYSKLLNELYTDASSKGIGTILLQKYGDNLMPVMYYTTATTELRTIKDRLNQKNVGKELNNIYVKKNHRLYCRTVDGQKKLVTPRSARFFS</sequence>
<accession>A0A834IG52</accession>
<evidence type="ECO:0000313" key="1">
    <source>
        <dbReference type="EMBL" id="KAF7278391.1"/>
    </source>
</evidence>
<comment type="caution">
    <text evidence="1">The sequence shown here is derived from an EMBL/GenBank/DDBJ whole genome shotgun (WGS) entry which is preliminary data.</text>
</comment>